<reference evidence="3" key="1">
    <citation type="submission" date="2015-12" db="EMBL/GenBank/DDBJ databases">
        <title>Update maize B73 reference genome by single molecule sequencing technologies.</title>
        <authorList>
            <consortium name="Maize Genome Sequencing Project"/>
            <person name="Ware D."/>
        </authorList>
    </citation>
    <scope>NUCLEOTIDE SEQUENCE</scope>
    <source>
        <tissue evidence="3">Seedling</tissue>
    </source>
</reference>
<keyword evidence="1" id="KW-0547">Nucleotide-binding</keyword>
<dbReference type="AlphaFoldDB" id="A0A1D6LE66"/>
<protein>
    <submittedName>
        <fullName evidence="3">Uncharacterized protein</fullName>
    </submittedName>
</protein>
<organism evidence="3">
    <name type="scientific">Zea mays</name>
    <name type="common">Maize</name>
    <dbReference type="NCBI Taxonomy" id="4577"/>
    <lineage>
        <taxon>Eukaryota</taxon>
        <taxon>Viridiplantae</taxon>
        <taxon>Streptophyta</taxon>
        <taxon>Embryophyta</taxon>
        <taxon>Tracheophyta</taxon>
        <taxon>Spermatophyta</taxon>
        <taxon>Magnoliopsida</taxon>
        <taxon>Liliopsida</taxon>
        <taxon>Poales</taxon>
        <taxon>Poaceae</taxon>
        <taxon>PACMAD clade</taxon>
        <taxon>Panicoideae</taxon>
        <taxon>Andropogonodae</taxon>
        <taxon>Andropogoneae</taxon>
        <taxon>Tripsacinae</taxon>
        <taxon>Zea</taxon>
    </lineage>
</organism>
<keyword evidence="2" id="KW-0067">ATP-binding</keyword>
<dbReference type="EMBL" id="CM000782">
    <property type="protein sequence ID" value="AQK78263.1"/>
    <property type="molecule type" value="Genomic_DNA"/>
</dbReference>
<dbReference type="InterPro" id="IPR013126">
    <property type="entry name" value="Hsp_70_fam"/>
</dbReference>
<gene>
    <name evidence="3" type="ORF">ZEAMMB73_Zm00001d035062</name>
</gene>
<proteinExistence type="predicted"/>
<evidence type="ECO:0000256" key="1">
    <source>
        <dbReference type="ARBA" id="ARBA00022741"/>
    </source>
</evidence>
<dbReference type="Pfam" id="PF00012">
    <property type="entry name" value="HSP70"/>
    <property type="match status" value="1"/>
</dbReference>
<evidence type="ECO:0000313" key="3">
    <source>
        <dbReference type="EMBL" id="AQK78263.1"/>
    </source>
</evidence>
<evidence type="ECO:0000256" key="2">
    <source>
        <dbReference type="ARBA" id="ARBA00022840"/>
    </source>
</evidence>
<sequence>MRIINEPTAAALSYGMNSKEGLVGEVCPCRRAWTARPHDAKQVRSARACHPSPEILYFLYDARTDPNTSFSAYCWSLCGCTGVYVSYEH</sequence>
<accession>A0A1D6LE66</accession>
<name>A0A1D6LE66_MAIZE</name>
<dbReference type="GO" id="GO:0140662">
    <property type="term" value="F:ATP-dependent protein folding chaperone"/>
    <property type="evidence" value="ECO:0007669"/>
    <property type="project" value="InterPro"/>
</dbReference>
<dbReference type="GO" id="GO:0005524">
    <property type="term" value="F:ATP binding"/>
    <property type="evidence" value="ECO:0007669"/>
    <property type="project" value="UniProtKB-KW"/>
</dbReference>